<dbReference type="AlphaFoldDB" id="X1EC60"/>
<reference evidence="1" key="1">
    <citation type="journal article" date="2014" name="Front. Microbiol.">
        <title>High frequency of phylogenetically diverse reductive dehalogenase-homologous genes in deep subseafloor sedimentary metagenomes.</title>
        <authorList>
            <person name="Kawai M."/>
            <person name="Futagami T."/>
            <person name="Toyoda A."/>
            <person name="Takaki Y."/>
            <person name="Nishi S."/>
            <person name="Hori S."/>
            <person name="Arai W."/>
            <person name="Tsubouchi T."/>
            <person name="Morono Y."/>
            <person name="Uchiyama I."/>
            <person name="Ito T."/>
            <person name="Fujiyama A."/>
            <person name="Inagaki F."/>
            <person name="Takami H."/>
        </authorList>
    </citation>
    <scope>NUCLEOTIDE SEQUENCE</scope>
    <source>
        <strain evidence="1">Expedition CK06-06</strain>
    </source>
</reference>
<feature type="non-terminal residue" evidence="1">
    <location>
        <position position="138"/>
    </location>
</feature>
<gene>
    <name evidence="1" type="ORF">S01H4_63447</name>
</gene>
<comment type="caution">
    <text evidence="1">The sequence shown here is derived from an EMBL/GenBank/DDBJ whole genome shotgun (WGS) entry which is preliminary data.</text>
</comment>
<sequence length="138" mass="14341">VYLDTVRINVEGYFKLEAIVGSARASKYITITEPEPEPDPPVITSVTISAPASAEKNTSFTISGTVKDQYGVGVGGASVALYDNGSHFATVSTNSAGGYSKSTSISATGIHELAAISGNKRAYTDITITDPTEPEPPI</sequence>
<organism evidence="1">
    <name type="scientific">marine sediment metagenome</name>
    <dbReference type="NCBI Taxonomy" id="412755"/>
    <lineage>
        <taxon>unclassified sequences</taxon>
        <taxon>metagenomes</taxon>
        <taxon>ecological metagenomes</taxon>
    </lineage>
</organism>
<dbReference type="InterPro" id="IPR013783">
    <property type="entry name" value="Ig-like_fold"/>
</dbReference>
<proteinExistence type="predicted"/>
<name>X1EC60_9ZZZZ</name>
<evidence type="ECO:0008006" key="2">
    <source>
        <dbReference type="Google" id="ProtNLM"/>
    </source>
</evidence>
<dbReference type="Gene3D" id="2.60.40.10">
    <property type="entry name" value="Immunoglobulins"/>
    <property type="match status" value="1"/>
</dbReference>
<evidence type="ECO:0000313" key="1">
    <source>
        <dbReference type="EMBL" id="GAH14719.1"/>
    </source>
</evidence>
<dbReference type="SUPFAM" id="SSF49464">
    <property type="entry name" value="Carboxypeptidase regulatory domain-like"/>
    <property type="match status" value="1"/>
</dbReference>
<feature type="non-terminal residue" evidence="1">
    <location>
        <position position="1"/>
    </location>
</feature>
<dbReference type="InterPro" id="IPR008969">
    <property type="entry name" value="CarboxyPept-like_regulatory"/>
</dbReference>
<accession>X1EC60</accession>
<protein>
    <recommendedName>
        <fullName evidence="2">Bacterial Ig-like domain-containing protein</fullName>
    </recommendedName>
</protein>
<dbReference type="EMBL" id="BART01038158">
    <property type="protein sequence ID" value="GAH14719.1"/>
    <property type="molecule type" value="Genomic_DNA"/>
</dbReference>